<accession>A0ABR4BGS6</accession>
<protein>
    <recommendedName>
        <fullName evidence="4">Transaldolase</fullName>
    </recommendedName>
</protein>
<dbReference type="Proteomes" id="UP001590951">
    <property type="component" value="Unassembled WGS sequence"/>
</dbReference>
<feature type="compositionally biased region" description="Basic residues" evidence="1">
    <location>
        <begin position="289"/>
        <end position="299"/>
    </location>
</feature>
<feature type="compositionally biased region" description="Basic and acidic residues" evidence="1">
    <location>
        <begin position="654"/>
        <end position="668"/>
    </location>
</feature>
<keyword evidence="3" id="KW-1185">Reference proteome</keyword>
<evidence type="ECO:0008006" key="4">
    <source>
        <dbReference type="Google" id="ProtNLM"/>
    </source>
</evidence>
<feature type="compositionally biased region" description="Low complexity" evidence="1">
    <location>
        <begin position="406"/>
        <end position="417"/>
    </location>
</feature>
<feature type="compositionally biased region" description="Polar residues" evidence="1">
    <location>
        <begin position="75"/>
        <end position="84"/>
    </location>
</feature>
<feature type="region of interest" description="Disordered" evidence="1">
    <location>
        <begin position="387"/>
        <end position="499"/>
    </location>
</feature>
<feature type="compositionally biased region" description="Basic and acidic residues" evidence="1">
    <location>
        <begin position="719"/>
        <end position="729"/>
    </location>
</feature>
<dbReference type="PANTHER" id="PTHR42105:SF1">
    <property type="entry name" value="TRANSALDOLASE"/>
    <property type="match status" value="1"/>
</dbReference>
<feature type="compositionally biased region" description="Polar residues" evidence="1">
    <location>
        <begin position="331"/>
        <end position="364"/>
    </location>
</feature>
<name>A0ABR4BGS6_9LECA</name>
<feature type="region of interest" description="Disordered" evidence="1">
    <location>
        <begin position="1003"/>
        <end position="1030"/>
    </location>
</feature>
<evidence type="ECO:0000313" key="3">
    <source>
        <dbReference type="Proteomes" id="UP001590951"/>
    </source>
</evidence>
<gene>
    <name evidence="2" type="ORF">ABVK25_002604</name>
</gene>
<sequence length="1784" mass="196298">MGVETHSKPPLPAPTESSTFQTSGGSGEEGDLATDVSRRTDKTSYSIPEDGSPVIIPTKKRRESRSSDKEGELTRGSNRSQTSLLIEYFGGGKGSNVHSRPSVRVKVTPSAARKIKDTNEHIQVTESKGSRKPSYTRRISLGPHSTEEKRVVSGSGDDKSISSYTSAAEESSLAHRYPPVEIEVIHRDQGSDISATTSVGQEEQAREERYIQVNPSEISSMPPDSMLEGKTESATPRRNRSRSVSRDAVISTNTLKTPSRRRSRSLSKERLAHKVAEKLAARPGEVSGGKHKKSSKTRSRSVSSEQIAETSKSGRRRSSKHHREEELPSGAESSLATNSQLSDRLQSGDQYSFRSGTSKSSINANPKLLETVENAIRRLIMPELETLKQEQKMQQTRQKFERDNKGSVASGSSASRSEMSRKLSKHASAPDISGKPKVFLNRDENNVGTLLSGDSIKGRKESRRDRKSNSPSDRRSEREMSEDTVIYDGGKRKKSREGHGLRDAAAGAMAGGILTAAALNRHDLKHNDSRSSIDRKERRRRRSSKSHSRSASLAESAEDPFNKHDVPPMPMQSDIHSSELTRESILSERTEEPSSPSEERRIAELRQVSRGSPREVLSPATRTPTRSPLGMQKGLATQRSSLSPSSLSEQNSLRSDRGFQDEEHHAEMAEPAVMRAVAGVGAYTAQQRANRHDQHDGNEYAYQHESRGLSPIQSVSSRQESEINRESFHHKASSGSLASLKQQRKKSSPSIISLGSPVSVDMRRMNRPKGINFEPGEDVFEQLRDSSFTEGEYSDKDPAMDEWLEREHEKNQHYRGSGESSYRDSMIDDKRMTSYTEDSMDAPYLDKVASAQERHTVGTGRSPNYVHTPVAVESAVASLIDTSTVSMRSKQEDKSYSGSHEDDRVGASADREIPQGDKGSKERLASPAKSHNYDQLSAQNSPRQSVARSMDEHEESIPMGASGLPIADDPIPEIGHFRHSDSDISTNPSIIQGPMGGYQNDNLDHWPNKPTPPQAKGEVTSRSKDSSARQSLKAVAATFLGTEAIASAEHNSPDKQIQSRDLLIKDGYQPHVEDQYEPNVNHDIGTARDSYMTRDTIPSPTHDEGYGTGPGPQRDTASPKISFNKARSFNDNGTDGMVKDDDPFISQNHARHMSSLMAHGMVKDDDPFISQNHARHMSSGMAHGMGSPLYDSATGGGIDRIQSKDIVALMDHLTVRDAQRNARDTEILVTLVRSAAEMRNSFEEMKKFIAEQDDILVDTGNKQHDRTINKIILGGPRPQPAGATKFARRSPAEDEEETTAKKRNVFRRALQGLSSRNQNDISKIEDMLVHLLGEVEGLKASQEIRPSLGNTRDQSLKSYEKLRTAGPDGYEPEGQTVTGSTGQSGYFSNRPSRETSAMRNRDVRQGSQNRVSTVLEADEESDEHEQNVLDHQFENNERLLTPTKENPRAGSVPLATPPQVPLPTGTQSNEHTPRTGTDKSRKHKSSSSSIFGFPKISRWSKTTTSSVGDNVRNSGRKEQPFSEASRSGSELQHYDNDDHYDPHGDDRLRSNESLKDDEDITPQHNRPPSPLIPSQVSEAPKYEAHRNSVNLQHPQPRPGPTQRFQQNLESQARNFGSRSPISPTSDTFGSDPALARYVPGAGNRYSGAGNLSPISDAGYSEASAADEARAPPRPPKIKDNGPLVPSGPSRPPKIATKDNRPTFASPLSTEHLQPEQRYSNGSSGYDPTRDSPRSASGAAPQRKPTGPRPITTSGSYSPDKDGIKRMRFRSSPNALPSSSEDVTF</sequence>
<feature type="compositionally biased region" description="Basic and acidic residues" evidence="1">
    <location>
        <begin position="576"/>
        <end position="604"/>
    </location>
</feature>
<feature type="compositionally biased region" description="Basic residues" evidence="1">
    <location>
        <begin position="537"/>
        <end position="548"/>
    </location>
</feature>
<feature type="compositionally biased region" description="Polar residues" evidence="1">
    <location>
        <begin position="1386"/>
        <end position="1398"/>
    </location>
</feature>
<evidence type="ECO:0000313" key="2">
    <source>
        <dbReference type="EMBL" id="KAL2056865.1"/>
    </source>
</evidence>
<feature type="region of interest" description="Disordered" evidence="1">
    <location>
        <begin position="884"/>
        <end position="966"/>
    </location>
</feature>
<feature type="compositionally biased region" description="Polar residues" evidence="1">
    <location>
        <begin position="191"/>
        <end position="201"/>
    </location>
</feature>
<feature type="compositionally biased region" description="Basic and acidic residues" evidence="1">
    <location>
        <begin position="889"/>
        <end position="924"/>
    </location>
</feature>
<feature type="compositionally biased region" description="Basic and acidic residues" evidence="1">
    <location>
        <begin position="64"/>
        <end position="73"/>
    </location>
</feature>
<feature type="compositionally biased region" description="Low complexity" evidence="1">
    <location>
        <begin position="1374"/>
        <end position="1385"/>
    </location>
</feature>
<feature type="compositionally biased region" description="Polar residues" evidence="1">
    <location>
        <begin position="933"/>
        <end position="947"/>
    </location>
</feature>
<feature type="compositionally biased region" description="Polar residues" evidence="1">
    <location>
        <begin position="1770"/>
        <end position="1784"/>
    </location>
</feature>
<feature type="region of interest" description="Disordered" evidence="1">
    <location>
        <begin position="521"/>
        <end position="671"/>
    </location>
</feature>
<feature type="compositionally biased region" description="Basic and acidic residues" evidence="1">
    <location>
        <begin position="690"/>
        <end position="707"/>
    </location>
</feature>
<feature type="compositionally biased region" description="Basic and acidic residues" evidence="1">
    <location>
        <begin position="145"/>
        <end position="160"/>
    </location>
</feature>
<feature type="region of interest" description="Disordered" evidence="1">
    <location>
        <begin position="808"/>
        <end position="828"/>
    </location>
</feature>
<feature type="region of interest" description="Disordered" evidence="1">
    <location>
        <begin position="1273"/>
        <end position="1303"/>
    </location>
</feature>
<organism evidence="2 3">
    <name type="scientific">Lepraria finkii</name>
    <dbReference type="NCBI Taxonomy" id="1340010"/>
    <lineage>
        <taxon>Eukaryota</taxon>
        <taxon>Fungi</taxon>
        <taxon>Dikarya</taxon>
        <taxon>Ascomycota</taxon>
        <taxon>Pezizomycotina</taxon>
        <taxon>Lecanoromycetes</taxon>
        <taxon>OSLEUM clade</taxon>
        <taxon>Lecanoromycetidae</taxon>
        <taxon>Lecanorales</taxon>
        <taxon>Lecanorineae</taxon>
        <taxon>Stereocaulaceae</taxon>
        <taxon>Lepraria</taxon>
    </lineage>
</organism>
<feature type="region of interest" description="Disordered" evidence="1">
    <location>
        <begin position="1"/>
        <end position="84"/>
    </location>
</feature>
<feature type="region of interest" description="Disordered" evidence="1">
    <location>
        <begin position="686"/>
        <end position="756"/>
    </location>
</feature>
<dbReference type="EMBL" id="JBHFEH010000006">
    <property type="protein sequence ID" value="KAL2056865.1"/>
    <property type="molecule type" value="Genomic_DNA"/>
</dbReference>
<reference evidence="2 3" key="1">
    <citation type="submission" date="2024-09" db="EMBL/GenBank/DDBJ databases">
        <title>Rethinking Asexuality: The Enigmatic Case of Functional Sexual Genes in Lepraria (Stereocaulaceae).</title>
        <authorList>
            <person name="Doellman M."/>
            <person name="Sun Y."/>
            <person name="Barcenas-Pena A."/>
            <person name="Lumbsch H.T."/>
            <person name="Grewe F."/>
        </authorList>
    </citation>
    <scope>NUCLEOTIDE SEQUENCE [LARGE SCALE GENOMIC DNA]</scope>
    <source>
        <strain evidence="2 3">Grewe 0041</strain>
    </source>
</reference>
<feature type="compositionally biased region" description="Basic and acidic residues" evidence="1">
    <location>
        <begin position="1424"/>
        <end position="1437"/>
    </location>
</feature>
<feature type="region of interest" description="Disordered" evidence="1">
    <location>
        <begin position="116"/>
        <end position="365"/>
    </location>
</feature>
<feature type="compositionally biased region" description="Polar residues" evidence="1">
    <location>
        <begin position="1499"/>
        <end position="1513"/>
    </location>
</feature>
<comment type="caution">
    <text evidence="2">The sequence shown here is derived from an EMBL/GenBank/DDBJ whole genome shotgun (WGS) entry which is preliminary data.</text>
</comment>
<feature type="compositionally biased region" description="Basic and acidic residues" evidence="1">
    <location>
        <begin position="1532"/>
        <end position="1554"/>
    </location>
</feature>
<dbReference type="PANTHER" id="PTHR42105">
    <property type="entry name" value="DIM2-ASSOCIATED PROTEIN 1"/>
    <property type="match status" value="1"/>
</dbReference>
<feature type="compositionally biased region" description="Basic and acidic residues" evidence="1">
    <location>
        <begin position="266"/>
        <end position="280"/>
    </location>
</feature>
<feature type="region of interest" description="Disordered" evidence="1">
    <location>
        <begin position="91"/>
        <end position="110"/>
    </location>
</feature>
<feature type="compositionally biased region" description="Polar residues" evidence="1">
    <location>
        <begin position="1705"/>
        <end position="1725"/>
    </location>
</feature>
<feature type="compositionally biased region" description="Basic and acidic residues" evidence="1">
    <location>
        <begin position="521"/>
        <end position="536"/>
    </location>
</feature>
<feature type="compositionally biased region" description="Basic and acidic residues" evidence="1">
    <location>
        <begin position="456"/>
        <end position="481"/>
    </location>
</feature>
<feature type="compositionally biased region" description="Low complexity" evidence="1">
    <location>
        <begin position="640"/>
        <end position="653"/>
    </location>
</feature>
<proteinExistence type="predicted"/>
<feature type="region of interest" description="Disordered" evidence="1">
    <location>
        <begin position="1093"/>
        <end position="1119"/>
    </location>
</feature>
<feature type="region of interest" description="Disordered" evidence="1">
    <location>
        <begin position="1363"/>
        <end position="1784"/>
    </location>
</feature>
<feature type="compositionally biased region" description="Polar residues" evidence="1">
    <location>
        <begin position="1602"/>
        <end position="1628"/>
    </location>
</feature>
<evidence type="ECO:0000256" key="1">
    <source>
        <dbReference type="SAM" id="MobiDB-lite"/>
    </source>
</evidence>